<dbReference type="PROSITE" id="PS51304">
    <property type="entry name" value="GALECTIN"/>
    <property type="match status" value="3"/>
</dbReference>
<dbReference type="PANTHER" id="PTHR11346">
    <property type="entry name" value="GALECTIN"/>
    <property type="match status" value="1"/>
</dbReference>
<proteinExistence type="predicted"/>
<dbReference type="Pfam" id="PF00337">
    <property type="entry name" value="Gal-bind_lectin"/>
    <property type="match status" value="3"/>
</dbReference>
<dbReference type="Gene3D" id="2.60.120.200">
    <property type="match status" value="3"/>
</dbReference>
<dbReference type="InterPro" id="IPR013320">
    <property type="entry name" value="ConA-like_dom_sf"/>
</dbReference>
<sequence>MGFAINLKNAETDANNYLHFNPRFDEGCVVRNSRLDEAWGDEERDGDMPFAPGQPFLIKITPTVDAYEVEVNGSPFISYNHRDGMPLCDVTHIAMWGDITLYGIHVPLNSLPIPMVLRIPKNTFYGDMLVFTGEVPSGADRFHVNFQCGAKEDADIMYHFNPRFPDNAIVCNNRCADSLDVCAACSVVIDGDIKLESVTIDCPPVRFPAHIPDIDIDAFDDKTVQALRATTPVTMALPGGFGPGKGVFVSGKVSDSPSRFEINLLYGDSDMDIALHFNPRWEPGSELVMNSREGGNWGEELREENPIAAGSEVAVHILCLDDRYVLIVDGDEVAAFPHRMDCSQVTNVSVDGSITVHRMLGM</sequence>
<dbReference type="EMBL" id="BPLR01000273">
    <property type="protein sequence ID" value="GIY93515.1"/>
    <property type="molecule type" value="Genomic_DNA"/>
</dbReference>
<keyword evidence="1 2" id="KW-0430">Lectin</keyword>
<dbReference type="SUPFAM" id="SSF49899">
    <property type="entry name" value="Concanavalin A-like lectins/glucanases"/>
    <property type="match status" value="3"/>
</dbReference>
<evidence type="ECO:0000313" key="5">
    <source>
        <dbReference type="Proteomes" id="UP001054945"/>
    </source>
</evidence>
<keyword evidence="5" id="KW-1185">Reference proteome</keyword>
<organism evidence="4 5">
    <name type="scientific">Caerostris extrusa</name>
    <name type="common">Bark spider</name>
    <name type="synonym">Caerostris bankana</name>
    <dbReference type="NCBI Taxonomy" id="172846"/>
    <lineage>
        <taxon>Eukaryota</taxon>
        <taxon>Metazoa</taxon>
        <taxon>Ecdysozoa</taxon>
        <taxon>Arthropoda</taxon>
        <taxon>Chelicerata</taxon>
        <taxon>Arachnida</taxon>
        <taxon>Araneae</taxon>
        <taxon>Araneomorphae</taxon>
        <taxon>Entelegynae</taxon>
        <taxon>Araneoidea</taxon>
        <taxon>Araneidae</taxon>
        <taxon>Caerostris</taxon>
    </lineage>
</organism>
<evidence type="ECO:0000259" key="3">
    <source>
        <dbReference type="PROSITE" id="PS51304"/>
    </source>
</evidence>
<accession>A0AAV4XH12</accession>
<feature type="domain" description="Galectin" evidence="3">
    <location>
        <begin position="233"/>
        <end position="362"/>
    </location>
</feature>
<dbReference type="SMART" id="SM00908">
    <property type="entry name" value="Gal-bind_lectin"/>
    <property type="match status" value="3"/>
</dbReference>
<dbReference type="InterPro" id="IPR044156">
    <property type="entry name" value="Galectin-like"/>
</dbReference>
<feature type="domain" description="Galectin" evidence="3">
    <location>
        <begin position="115"/>
        <end position="174"/>
    </location>
</feature>
<feature type="domain" description="Galectin" evidence="3">
    <location>
        <begin position="1"/>
        <end position="107"/>
    </location>
</feature>
<dbReference type="PANTHER" id="PTHR11346:SF147">
    <property type="entry name" value="GALECTIN"/>
    <property type="match status" value="1"/>
</dbReference>
<evidence type="ECO:0000256" key="2">
    <source>
        <dbReference type="RuleBase" id="RU102079"/>
    </source>
</evidence>
<dbReference type="CDD" id="cd00070">
    <property type="entry name" value="GLECT"/>
    <property type="match status" value="2"/>
</dbReference>
<gene>
    <name evidence="4" type="primary">lec-1</name>
    <name evidence="4" type="ORF">CEXT_70421</name>
</gene>
<dbReference type="Proteomes" id="UP001054945">
    <property type="component" value="Unassembled WGS sequence"/>
</dbReference>
<evidence type="ECO:0000313" key="4">
    <source>
        <dbReference type="EMBL" id="GIY93515.1"/>
    </source>
</evidence>
<evidence type="ECO:0000256" key="1">
    <source>
        <dbReference type="ARBA" id="ARBA00022734"/>
    </source>
</evidence>
<reference evidence="4 5" key="1">
    <citation type="submission" date="2021-06" db="EMBL/GenBank/DDBJ databases">
        <title>Caerostris extrusa draft genome.</title>
        <authorList>
            <person name="Kono N."/>
            <person name="Arakawa K."/>
        </authorList>
    </citation>
    <scope>NUCLEOTIDE SEQUENCE [LARGE SCALE GENOMIC DNA]</scope>
</reference>
<dbReference type="GO" id="GO:0030246">
    <property type="term" value="F:carbohydrate binding"/>
    <property type="evidence" value="ECO:0007669"/>
    <property type="project" value="UniProtKB-UniRule"/>
</dbReference>
<dbReference type="AlphaFoldDB" id="A0AAV4XH12"/>
<name>A0AAV4XH12_CAEEX</name>
<dbReference type="InterPro" id="IPR001079">
    <property type="entry name" value="Galectin_CRD"/>
</dbReference>
<comment type="caution">
    <text evidence="4">The sequence shown here is derived from an EMBL/GenBank/DDBJ whole genome shotgun (WGS) entry which is preliminary data.</text>
</comment>
<protein>
    <recommendedName>
        <fullName evidence="2">Galectin</fullName>
    </recommendedName>
</protein>
<dbReference type="SMART" id="SM00276">
    <property type="entry name" value="GLECT"/>
    <property type="match status" value="2"/>
</dbReference>